<gene>
    <name evidence="3" type="ORF">AB3G37_14830</name>
</gene>
<evidence type="ECO:0000256" key="1">
    <source>
        <dbReference type="SAM" id="MobiDB-lite"/>
    </source>
</evidence>
<sequence>MQSNSLPTKISVPFANSGTKNTIPVASQIGITGGAASFTDGFPPLTMTPITAGGIPPAGADFNGILNAITVAVRWSAAGSGYPFDSDFSTAVTGYPKGALIPSSDFSGYWINTQDGNTTSPENATSAITGWVPGVQYGSTAITGISGSSLTLTTTQAAKQRITLAGALSANINLVFPAWVRSWTVVNGCTGNFSIICKTPSGTGVSIPAGMTAAINGDGTNITQDTNILGVTGRLINVQTFTASGTYTPSAGVKAIKVTVTGGGGGGAGCKSTSSAGAFSGAGGGSGATAIAYLLVTSTAGVAITVGAGGAGGAGVAAGSLGGTSSYGTTVNATGGGGGGRQSNSSAGGTGGTATGGTQNISGGYGGDGQNGTYLLNGIGAASFFGGGGRAGSSFGVAGLAYGSGGGGAYDIGFTNTSLSGGAGAAGIVIIEEYS</sequence>
<protein>
    <recommendedName>
        <fullName evidence="2">Glycine-rich domain-containing protein</fullName>
    </recommendedName>
</protein>
<proteinExistence type="predicted"/>
<organism evidence="3">
    <name type="scientific">Rouxiella sp. WC2420</name>
    <dbReference type="NCBI Taxonomy" id="3234145"/>
    <lineage>
        <taxon>Bacteria</taxon>
        <taxon>Pseudomonadati</taxon>
        <taxon>Pseudomonadota</taxon>
        <taxon>Gammaproteobacteria</taxon>
        <taxon>Enterobacterales</taxon>
        <taxon>Yersiniaceae</taxon>
        <taxon>Rouxiella</taxon>
    </lineage>
</organism>
<dbReference type="AlphaFoldDB" id="A0AB39VJX0"/>
<dbReference type="InterPro" id="IPR049304">
    <property type="entry name" value="Gly_rich_dom"/>
</dbReference>
<dbReference type="Pfam" id="PF21722">
    <property type="entry name" value="Gly_rich_2"/>
    <property type="match status" value="1"/>
</dbReference>
<accession>A0AB39VJX0</accession>
<evidence type="ECO:0000259" key="2">
    <source>
        <dbReference type="Pfam" id="PF21722"/>
    </source>
</evidence>
<feature type="domain" description="Glycine-rich" evidence="2">
    <location>
        <begin position="244"/>
        <end position="432"/>
    </location>
</feature>
<feature type="region of interest" description="Disordered" evidence="1">
    <location>
        <begin position="333"/>
        <end position="353"/>
    </location>
</feature>
<evidence type="ECO:0000313" key="3">
    <source>
        <dbReference type="EMBL" id="XDU70843.1"/>
    </source>
</evidence>
<dbReference type="RefSeq" id="WP_369788287.1">
    <property type="nucleotide sequence ID" value="NZ_CP165628.1"/>
</dbReference>
<dbReference type="EMBL" id="CP165628">
    <property type="protein sequence ID" value="XDU70843.1"/>
    <property type="molecule type" value="Genomic_DNA"/>
</dbReference>
<name>A0AB39VJX0_9GAMM</name>
<reference evidence="3" key="1">
    <citation type="submission" date="2024-07" db="EMBL/GenBank/DDBJ databases">
        <authorList>
            <person name="Biller S.J."/>
        </authorList>
    </citation>
    <scope>NUCLEOTIDE SEQUENCE</scope>
    <source>
        <strain evidence="3">WC2420</strain>
    </source>
</reference>